<dbReference type="AlphaFoldDB" id="A0A1H3H947"/>
<feature type="transmembrane region" description="Helical" evidence="4">
    <location>
        <begin position="222"/>
        <end position="243"/>
    </location>
</feature>
<organism evidence="6 7">
    <name type="scientific">Allochromatium warmingii</name>
    <name type="common">Chromatium warmingii</name>
    <dbReference type="NCBI Taxonomy" id="61595"/>
    <lineage>
        <taxon>Bacteria</taxon>
        <taxon>Pseudomonadati</taxon>
        <taxon>Pseudomonadota</taxon>
        <taxon>Gammaproteobacteria</taxon>
        <taxon>Chromatiales</taxon>
        <taxon>Chromatiaceae</taxon>
        <taxon>Allochromatium</taxon>
    </lineage>
</organism>
<dbReference type="InterPro" id="IPR021796">
    <property type="entry name" value="Tll0287-like_dom"/>
</dbReference>
<keyword evidence="4" id="KW-1133">Transmembrane helix</keyword>
<protein>
    <recommendedName>
        <fullName evidence="2">diguanylate cyclase</fullName>
        <ecNumber evidence="2">2.7.7.65</ecNumber>
    </recommendedName>
</protein>
<dbReference type="RefSeq" id="WP_091334314.1">
    <property type="nucleotide sequence ID" value="NZ_FNOW01000031.1"/>
</dbReference>
<keyword evidence="4" id="KW-0812">Transmembrane</keyword>
<name>A0A1H3H947_ALLWA</name>
<dbReference type="Proteomes" id="UP000198672">
    <property type="component" value="Unassembled WGS sequence"/>
</dbReference>
<dbReference type="PANTHER" id="PTHR45138">
    <property type="entry name" value="REGULATORY COMPONENTS OF SENSORY TRANSDUCTION SYSTEM"/>
    <property type="match status" value="1"/>
</dbReference>
<reference evidence="7" key="1">
    <citation type="submission" date="2016-10" db="EMBL/GenBank/DDBJ databases">
        <authorList>
            <person name="Varghese N."/>
            <person name="Submissions S."/>
        </authorList>
    </citation>
    <scope>NUCLEOTIDE SEQUENCE [LARGE SCALE GENOMIC DNA]</scope>
    <source>
        <strain evidence="7">DSM 173</strain>
    </source>
</reference>
<dbReference type="GO" id="GO:0043709">
    <property type="term" value="P:cell adhesion involved in single-species biofilm formation"/>
    <property type="evidence" value="ECO:0007669"/>
    <property type="project" value="TreeGrafter"/>
</dbReference>
<dbReference type="GO" id="GO:0052621">
    <property type="term" value="F:diguanylate cyclase activity"/>
    <property type="evidence" value="ECO:0007669"/>
    <property type="project" value="UniProtKB-EC"/>
</dbReference>
<feature type="transmembrane region" description="Helical" evidence="4">
    <location>
        <begin position="20"/>
        <end position="41"/>
    </location>
</feature>
<dbReference type="PROSITE" id="PS50887">
    <property type="entry name" value="GGDEF"/>
    <property type="match status" value="1"/>
</dbReference>
<keyword evidence="7" id="KW-1185">Reference proteome</keyword>
<dbReference type="SUPFAM" id="SSF55073">
    <property type="entry name" value="Nucleotide cyclase"/>
    <property type="match status" value="1"/>
</dbReference>
<dbReference type="SMART" id="SM00267">
    <property type="entry name" value="GGDEF"/>
    <property type="match status" value="1"/>
</dbReference>
<dbReference type="EC" id="2.7.7.65" evidence="2"/>
<dbReference type="OrthoDB" id="9812260at2"/>
<dbReference type="Gene3D" id="3.30.70.270">
    <property type="match status" value="1"/>
</dbReference>
<evidence type="ECO:0000313" key="7">
    <source>
        <dbReference type="Proteomes" id="UP000198672"/>
    </source>
</evidence>
<comment type="cofactor">
    <cofactor evidence="1">
        <name>Mg(2+)</name>
        <dbReference type="ChEBI" id="CHEBI:18420"/>
    </cofactor>
</comment>
<evidence type="ECO:0000256" key="2">
    <source>
        <dbReference type="ARBA" id="ARBA00012528"/>
    </source>
</evidence>
<dbReference type="InterPro" id="IPR050469">
    <property type="entry name" value="Diguanylate_Cyclase"/>
</dbReference>
<evidence type="ECO:0000256" key="4">
    <source>
        <dbReference type="SAM" id="Phobius"/>
    </source>
</evidence>
<dbReference type="PANTHER" id="PTHR45138:SF9">
    <property type="entry name" value="DIGUANYLATE CYCLASE DGCM-RELATED"/>
    <property type="match status" value="1"/>
</dbReference>
<dbReference type="FunFam" id="3.30.70.270:FF:000001">
    <property type="entry name" value="Diguanylate cyclase domain protein"/>
    <property type="match status" value="1"/>
</dbReference>
<dbReference type="InterPro" id="IPR029787">
    <property type="entry name" value="Nucleotide_cyclase"/>
</dbReference>
<accession>A0A1H3H947</accession>
<feature type="domain" description="GGDEF" evidence="5">
    <location>
        <begin position="283"/>
        <end position="419"/>
    </location>
</feature>
<evidence type="ECO:0000256" key="1">
    <source>
        <dbReference type="ARBA" id="ARBA00001946"/>
    </source>
</evidence>
<comment type="catalytic activity">
    <reaction evidence="3">
        <text>2 GTP = 3',3'-c-di-GMP + 2 diphosphate</text>
        <dbReference type="Rhea" id="RHEA:24898"/>
        <dbReference type="ChEBI" id="CHEBI:33019"/>
        <dbReference type="ChEBI" id="CHEBI:37565"/>
        <dbReference type="ChEBI" id="CHEBI:58805"/>
        <dbReference type="EC" id="2.7.7.65"/>
    </reaction>
</comment>
<gene>
    <name evidence="6" type="ORF">SAMN05421644_1319</name>
</gene>
<dbReference type="GO" id="GO:1902201">
    <property type="term" value="P:negative regulation of bacterial-type flagellum-dependent cell motility"/>
    <property type="evidence" value="ECO:0007669"/>
    <property type="project" value="TreeGrafter"/>
</dbReference>
<dbReference type="STRING" id="61595.SAMN05421644_1319"/>
<dbReference type="Pfam" id="PF11845">
    <property type="entry name" value="Tll0287-like"/>
    <property type="match status" value="1"/>
</dbReference>
<keyword evidence="4" id="KW-0472">Membrane</keyword>
<dbReference type="CDD" id="cd01949">
    <property type="entry name" value="GGDEF"/>
    <property type="match status" value="1"/>
</dbReference>
<dbReference type="NCBIfam" id="TIGR00254">
    <property type="entry name" value="GGDEF"/>
    <property type="match status" value="1"/>
</dbReference>
<dbReference type="InterPro" id="IPR000160">
    <property type="entry name" value="GGDEF_dom"/>
</dbReference>
<evidence type="ECO:0000256" key="3">
    <source>
        <dbReference type="ARBA" id="ARBA00034247"/>
    </source>
</evidence>
<sequence length="419" mass="47470">MLNDARVYNLFERSHYAAAIRLKLLLIVTVWLLIVALSLGWNLHQAEQHRENLALESARTFFDLLLITRRWNARHAGIYVPITPQTPANPYLKDPQRDLQITPDLTLTKVNPAYMTRTLSELAAERAGVQFHITSLKPIRPENIAYAWEIEALHAFEQGVKEWAQPYLDGDHWGYRYMAPLITEKPCLQCHAEQGYQLGDVRGGISITLPQLAPIPWQALTISHGLVALVGVVVIVILGRLLAQAYEGLRRQAVFDALTSIPNRRFFTEQLVQELRRGRRERVPLSLLICDIDDFKRYNDTFGHQAGDRCLCAVAELLRTSLQRSSDFCARYGGEEFVVVLPNTTLDGAQRVAERIRQSVFELSLWHPASAHGVVTISIGVAEEPAGEADPDHELLIRRADEALYRAKANGRHRVELQR</sequence>
<evidence type="ECO:0000313" key="6">
    <source>
        <dbReference type="EMBL" id="SDY11880.1"/>
    </source>
</evidence>
<dbReference type="GO" id="GO:0005886">
    <property type="term" value="C:plasma membrane"/>
    <property type="evidence" value="ECO:0007669"/>
    <property type="project" value="TreeGrafter"/>
</dbReference>
<evidence type="ECO:0000259" key="5">
    <source>
        <dbReference type="PROSITE" id="PS50887"/>
    </source>
</evidence>
<dbReference type="Pfam" id="PF00990">
    <property type="entry name" value="GGDEF"/>
    <property type="match status" value="1"/>
</dbReference>
<dbReference type="EMBL" id="FNOW01000031">
    <property type="protein sequence ID" value="SDY11880.1"/>
    <property type="molecule type" value="Genomic_DNA"/>
</dbReference>
<dbReference type="InterPro" id="IPR043128">
    <property type="entry name" value="Rev_trsase/Diguanyl_cyclase"/>
</dbReference>
<proteinExistence type="predicted"/>